<evidence type="ECO:0000313" key="1">
    <source>
        <dbReference type="EMBL" id="GGS82227.1"/>
    </source>
</evidence>
<keyword evidence="2" id="KW-1185">Reference proteome</keyword>
<protein>
    <submittedName>
        <fullName evidence="1">Uncharacterized protein</fullName>
    </submittedName>
</protein>
<organism evidence="1 2">
    <name type="scientific">Streptomyces badius</name>
    <dbReference type="NCBI Taxonomy" id="1941"/>
    <lineage>
        <taxon>Bacteria</taxon>
        <taxon>Bacillati</taxon>
        <taxon>Actinomycetota</taxon>
        <taxon>Actinomycetes</taxon>
        <taxon>Kitasatosporales</taxon>
        <taxon>Streptomycetaceae</taxon>
        <taxon>Streptomyces</taxon>
    </lineage>
</organism>
<dbReference type="EMBL" id="BMSZ01000030">
    <property type="protein sequence ID" value="GGS82227.1"/>
    <property type="molecule type" value="Genomic_DNA"/>
</dbReference>
<reference evidence="2" key="1">
    <citation type="journal article" date="2019" name="Int. J. Syst. Evol. Microbiol.">
        <title>The Global Catalogue of Microorganisms (GCM) 10K type strain sequencing project: providing services to taxonomists for standard genome sequencing and annotation.</title>
        <authorList>
            <consortium name="The Broad Institute Genomics Platform"/>
            <consortium name="The Broad Institute Genome Sequencing Center for Infectious Disease"/>
            <person name="Wu L."/>
            <person name="Ma J."/>
        </authorList>
    </citation>
    <scope>NUCLEOTIDE SEQUENCE [LARGE SCALE GENOMIC DNA]</scope>
    <source>
        <strain evidence="2">JCM 4350</strain>
    </source>
</reference>
<dbReference type="Proteomes" id="UP000659767">
    <property type="component" value="Unassembled WGS sequence"/>
</dbReference>
<evidence type="ECO:0000313" key="2">
    <source>
        <dbReference type="Proteomes" id="UP000659767"/>
    </source>
</evidence>
<proteinExistence type="predicted"/>
<gene>
    <name evidence="1" type="ORF">GCM10010253_66080</name>
</gene>
<sequence length="63" mass="6625">MLNGDLQNFLSYVTATSVTMPPTGHAVDTGWGWPVGRKNASNGRARALTQTVDTGWGYSPAGS</sequence>
<comment type="caution">
    <text evidence="1">The sequence shown here is derived from an EMBL/GenBank/DDBJ whole genome shotgun (WGS) entry which is preliminary data.</text>
</comment>
<name>A0ABQ2TRB7_STRBA</name>
<accession>A0ABQ2TRB7</accession>